<evidence type="ECO:0000256" key="5">
    <source>
        <dbReference type="SAM" id="Phobius"/>
    </source>
</evidence>
<dbReference type="PANTHER" id="PTHR10361">
    <property type="entry name" value="SODIUM-BILE ACID COTRANSPORTER"/>
    <property type="match status" value="1"/>
</dbReference>
<dbReference type="GO" id="GO:0016020">
    <property type="term" value="C:membrane"/>
    <property type="evidence" value="ECO:0007669"/>
    <property type="project" value="UniProtKB-SubCell"/>
</dbReference>
<keyword evidence="2 5" id="KW-0812">Transmembrane</keyword>
<feature type="transmembrane region" description="Helical" evidence="5">
    <location>
        <begin position="201"/>
        <end position="219"/>
    </location>
</feature>
<evidence type="ECO:0000256" key="4">
    <source>
        <dbReference type="ARBA" id="ARBA00023136"/>
    </source>
</evidence>
<feature type="transmembrane region" description="Helical" evidence="5">
    <location>
        <begin position="171"/>
        <end position="189"/>
    </location>
</feature>
<comment type="subcellular location">
    <subcellularLocation>
        <location evidence="1">Membrane</location>
        <topology evidence="1">Multi-pass membrane protein</topology>
    </subcellularLocation>
</comment>
<reference evidence="6 7" key="1">
    <citation type="submission" date="2016-10" db="EMBL/GenBank/DDBJ databases">
        <authorList>
            <person name="de Groot N.N."/>
        </authorList>
    </citation>
    <scope>NUCLEOTIDE SEQUENCE [LARGE SCALE GENOMIC DNA]</scope>
    <source>
        <strain evidence="6 7">CGMCC 1.6291</strain>
    </source>
</reference>
<accession>A0A1H8RMB2</accession>
<dbReference type="RefSeq" id="WP_091640628.1">
    <property type="nucleotide sequence ID" value="NZ_FOEG01000002.1"/>
</dbReference>
<dbReference type="Pfam" id="PF01758">
    <property type="entry name" value="SBF"/>
    <property type="match status" value="1"/>
</dbReference>
<proteinExistence type="predicted"/>
<feature type="transmembrane region" description="Helical" evidence="5">
    <location>
        <begin position="69"/>
        <end position="89"/>
    </location>
</feature>
<dbReference type="OrthoDB" id="9806785at2"/>
<organism evidence="6 7">
    <name type="scientific">Aquisalimonas asiatica</name>
    <dbReference type="NCBI Taxonomy" id="406100"/>
    <lineage>
        <taxon>Bacteria</taxon>
        <taxon>Pseudomonadati</taxon>
        <taxon>Pseudomonadota</taxon>
        <taxon>Gammaproteobacteria</taxon>
        <taxon>Chromatiales</taxon>
        <taxon>Ectothiorhodospiraceae</taxon>
        <taxon>Aquisalimonas</taxon>
    </lineage>
</organism>
<gene>
    <name evidence="6" type="ORF">SAMN04488052_102118</name>
</gene>
<feature type="transmembrane region" description="Helical" evidence="5">
    <location>
        <begin position="96"/>
        <end position="117"/>
    </location>
</feature>
<dbReference type="Gene3D" id="1.20.1530.20">
    <property type="match status" value="1"/>
</dbReference>
<evidence type="ECO:0000313" key="6">
    <source>
        <dbReference type="EMBL" id="SEO67496.1"/>
    </source>
</evidence>
<evidence type="ECO:0000256" key="3">
    <source>
        <dbReference type="ARBA" id="ARBA00022989"/>
    </source>
</evidence>
<feature type="transmembrane region" description="Helical" evidence="5">
    <location>
        <begin position="41"/>
        <end position="63"/>
    </location>
</feature>
<feature type="transmembrane region" description="Helical" evidence="5">
    <location>
        <begin position="137"/>
        <end position="159"/>
    </location>
</feature>
<protein>
    <submittedName>
        <fullName evidence="6">Bile acid:Na+ symporter, BASS family</fullName>
    </submittedName>
</protein>
<dbReference type="EMBL" id="FOEG01000002">
    <property type="protein sequence ID" value="SEO67496.1"/>
    <property type="molecule type" value="Genomic_DNA"/>
</dbReference>
<dbReference type="STRING" id="406100.SAMN04488052_102118"/>
<sequence>MAEGPLIDIGLPIALFIIMIGMGMTLRPLDFKDVAVYPKAMVVGTVAQIAVLPLVAFALIGLLSLPAAIAVGLVVIAACPGGTTSNVYAFVARGHVALSIVLTVLASLITIVTLPLVTNFALDLYLGADERVRLPVLQTIATLVVIVLVPVLIGMVIRARATAFAQRVENLVSLFGLLVLAALIAAIVIQTGDEIWDLLRVAGPAALLLNLAGMGIGLASGRLFRLRTTEAVTLATELGIKNGTLGLMITLTLLESSAMSIPSAVYSLFMFPLGFLMIAYGRRAVRQAAAA</sequence>
<dbReference type="InterPro" id="IPR038770">
    <property type="entry name" value="Na+/solute_symporter_sf"/>
</dbReference>
<keyword evidence="4 5" id="KW-0472">Membrane</keyword>
<keyword evidence="7" id="KW-1185">Reference proteome</keyword>
<dbReference type="PANTHER" id="PTHR10361:SF24">
    <property type="entry name" value="P3 PROTEIN"/>
    <property type="match status" value="1"/>
</dbReference>
<feature type="transmembrane region" description="Helical" evidence="5">
    <location>
        <begin position="260"/>
        <end position="280"/>
    </location>
</feature>
<dbReference type="AlphaFoldDB" id="A0A1H8RMB2"/>
<evidence type="ECO:0000313" key="7">
    <source>
        <dbReference type="Proteomes" id="UP000199657"/>
    </source>
</evidence>
<feature type="transmembrane region" description="Helical" evidence="5">
    <location>
        <begin position="231"/>
        <end position="254"/>
    </location>
</feature>
<evidence type="ECO:0000256" key="2">
    <source>
        <dbReference type="ARBA" id="ARBA00022692"/>
    </source>
</evidence>
<keyword evidence="3 5" id="KW-1133">Transmembrane helix</keyword>
<name>A0A1H8RMB2_9GAMM</name>
<dbReference type="InterPro" id="IPR002657">
    <property type="entry name" value="BilAc:Na_symport/Acr3"/>
</dbReference>
<dbReference type="InterPro" id="IPR004710">
    <property type="entry name" value="Bilac:Na_transpt"/>
</dbReference>
<evidence type="ECO:0000256" key="1">
    <source>
        <dbReference type="ARBA" id="ARBA00004141"/>
    </source>
</evidence>
<feature type="transmembrane region" description="Helical" evidence="5">
    <location>
        <begin position="6"/>
        <end position="29"/>
    </location>
</feature>
<dbReference type="Proteomes" id="UP000199657">
    <property type="component" value="Unassembled WGS sequence"/>
</dbReference>